<dbReference type="OrthoDB" id="5302951at2759"/>
<evidence type="ECO:0000313" key="2">
    <source>
        <dbReference type="EMBL" id="EPS40102.1"/>
    </source>
</evidence>
<evidence type="ECO:0000256" key="1">
    <source>
        <dbReference type="SAM" id="MobiDB-lite"/>
    </source>
</evidence>
<dbReference type="Proteomes" id="UP000015100">
    <property type="component" value="Unassembled WGS sequence"/>
</dbReference>
<dbReference type="HOGENOM" id="CLU_1194845_0_0_1"/>
<reference evidence="3" key="2">
    <citation type="submission" date="2013-04" db="EMBL/GenBank/DDBJ databases">
        <title>Genomic mechanisms accounting for the adaptation to parasitism in nematode-trapping fungi.</title>
        <authorList>
            <person name="Ahren D.G."/>
        </authorList>
    </citation>
    <scope>NUCLEOTIDE SEQUENCE [LARGE SCALE GENOMIC DNA]</scope>
    <source>
        <strain evidence="3">CBS 200.50</strain>
    </source>
</reference>
<sequence length="232" mass="25992">MNSFRIRAGEAQELSPQNPPEVGDVIQFVGHDVLTSATEKMLQIDLVGTTNEYDPRLAIMRGEVGAPDPSFPFVILRVTSQSRLNDLIIEAGLAREQQAIENLNPMKHIKGFLGNMKTSIKNKVQKAKGVVKDKIKAGFEGGIKKIMGNNPRTHIHGQQEEAKEDFPAGYLGDDSPESDPEFVEEGGRYYGGYNYNSDIPQQDYIGQQEQRQQNQGRRRIEAFEMEQIKKDG</sequence>
<evidence type="ECO:0000313" key="3">
    <source>
        <dbReference type="Proteomes" id="UP000015100"/>
    </source>
</evidence>
<name>S8BXP1_DACHA</name>
<organism evidence="2 3">
    <name type="scientific">Dactylellina haptotyla (strain CBS 200.50)</name>
    <name type="common">Nematode-trapping fungus</name>
    <name type="synonym">Monacrosporium haptotylum</name>
    <dbReference type="NCBI Taxonomy" id="1284197"/>
    <lineage>
        <taxon>Eukaryota</taxon>
        <taxon>Fungi</taxon>
        <taxon>Dikarya</taxon>
        <taxon>Ascomycota</taxon>
        <taxon>Pezizomycotina</taxon>
        <taxon>Orbiliomycetes</taxon>
        <taxon>Orbiliales</taxon>
        <taxon>Orbiliaceae</taxon>
        <taxon>Dactylellina</taxon>
    </lineage>
</organism>
<dbReference type="AlphaFoldDB" id="S8BXP1"/>
<keyword evidence="3" id="KW-1185">Reference proteome</keyword>
<reference evidence="2 3" key="1">
    <citation type="journal article" date="2013" name="PLoS Genet.">
        <title>Genomic mechanisms accounting for the adaptation to parasitism in nematode-trapping fungi.</title>
        <authorList>
            <person name="Meerupati T."/>
            <person name="Andersson K.M."/>
            <person name="Friman E."/>
            <person name="Kumar D."/>
            <person name="Tunlid A."/>
            <person name="Ahren D."/>
        </authorList>
    </citation>
    <scope>NUCLEOTIDE SEQUENCE [LARGE SCALE GENOMIC DNA]</scope>
    <source>
        <strain evidence="2 3">CBS 200.50</strain>
    </source>
</reference>
<dbReference type="EMBL" id="AQGS01000435">
    <property type="protein sequence ID" value="EPS40102.1"/>
    <property type="molecule type" value="Genomic_DNA"/>
</dbReference>
<comment type="caution">
    <text evidence="2">The sequence shown here is derived from an EMBL/GenBank/DDBJ whole genome shotgun (WGS) entry which is preliminary data.</text>
</comment>
<feature type="compositionally biased region" description="Low complexity" evidence="1">
    <location>
        <begin position="206"/>
        <end position="215"/>
    </location>
</feature>
<protein>
    <submittedName>
        <fullName evidence="2">Uncharacterized protein</fullName>
    </submittedName>
</protein>
<feature type="compositionally biased region" description="Basic and acidic residues" evidence="1">
    <location>
        <begin position="218"/>
        <end position="232"/>
    </location>
</feature>
<proteinExistence type="predicted"/>
<accession>S8BXP1</accession>
<gene>
    <name evidence="2" type="ORF">H072_6057</name>
</gene>
<feature type="region of interest" description="Disordered" evidence="1">
    <location>
        <begin position="206"/>
        <end position="232"/>
    </location>
</feature>